<feature type="compositionally biased region" description="Polar residues" evidence="1">
    <location>
        <begin position="89"/>
        <end position="98"/>
    </location>
</feature>
<dbReference type="CDD" id="cd14366">
    <property type="entry name" value="CUE_CUED1"/>
    <property type="match status" value="1"/>
</dbReference>
<feature type="compositionally biased region" description="Basic and acidic residues" evidence="1">
    <location>
        <begin position="275"/>
        <end position="299"/>
    </location>
</feature>
<evidence type="ECO:0000313" key="4">
    <source>
        <dbReference type="Proteomes" id="UP001164746"/>
    </source>
</evidence>
<feature type="compositionally biased region" description="Polar residues" evidence="1">
    <location>
        <begin position="114"/>
        <end position="129"/>
    </location>
</feature>
<dbReference type="InterPro" id="IPR003892">
    <property type="entry name" value="CUE"/>
</dbReference>
<protein>
    <submittedName>
        <fullName evidence="3">CUED1-like protein</fullName>
    </submittedName>
</protein>
<evidence type="ECO:0000256" key="1">
    <source>
        <dbReference type="SAM" id="MobiDB-lite"/>
    </source>
</evidence>
<feature type="domain" description="CUE" evidence="2">
    <location>
        <begin position="7"/>
        <end position="50"/>
    </location>
</feature>
<evidence type="ECO:0000313" key="3">
    <source>
        <dbReference type="EMBL" id="WAR02434.1"/>
    </source>
</evidence>
<dbReference type="InterPro" id="IPR040195">
    <property type="entry name" value="CUE_CUED1"/>
</dbReference>
<feature type="compositionally biased region" description="Basic and acidic residues" evidence="1">
    <location>
        <begin position="414"/>
        <end position="425"/>
    </location>
</feature>
<accession>A0ABY7E1Y9</accession>
<proteinExistence type="predicted"/>
<dbReference type="InterPro" id="IPR009060">
    <property type="entry name" value="UBA-like_sf"/>
</dbReference>
<dbReference type="SMART" id="SM00546">
    <property type="entry name" value="CUE"/>
    <property type="match status" value="1"/>
</dbReference>
<dbReference type="SUPFAM" id="SSF46934">
    <property type="entry name" value="UBA-like"/>
    <property type="match status" value="1"/>
</dbReference>
<dbReference type="PROSITE" id="PS51140">
    <property type="entry name" value="CUE"/>
    <property type="match status" value="1"/>
</dbReference>
<keyword evidence="4" id="KW-1185">Reference proteome</keyword>
<reference evidence="3" key="1">
    <citation type="submission" date="2022-11" db="EMBL/GenBank/DDBJ databases">
        <title>Centuries of genome instability and evolution in soft-shell clam transmissible cancer (bioRxiv).</title>
        <authorList>
            <person name="Hart S.F.M."/>
            <person name="Yonemitsu M.A."/>
            <person name="Giersch R.M."/>
            <person name="Beal B.F."/>
            <person name="Arriagada G."/>
            <person name="Davis B.W."/>
            <person name="Ostrander E.A."/>
            <person name="Goff S.P."/>
            <person name="Metzger M.J."/>
        </authorList>
    </citation>
    <scope>NUCLEOTIDE SEQUENCE</scope>
    <source>
        <strain evidence="3">MELC-2E11</strain>
        <tissue evidence="3">Siphon/mantle</tissue>
    </source>
</reference>
<organism evidence="3 4">
    <name type="scientific">Mya arenaria</name>
    <name type="common">Soft-shell clam</name>
    <dbReference type="NCBI Taxonomy" id="6604"/>
    <lineage>
        <taxon>Eukaryota</taxon>
        <taxon>Metazoa</taxon>
        <taxon>Spiralia</taxon>
        <taxon>Lophotrochozoa</taxon>
        <taxon>Mollusca</taxon>
        <taxon>Bivalvia</taxon>
        <taxon>Autobranchia</taxon>
        <taxon>Heteroconchia</taxon>
        <taxon>Euheterodonta</taxon>
        <taxon>Imparidentia</taxon>
        <taxon>Neoheterodontei</taxon>
        <taxon>Myida</taxon>
        <taxon>Myoidea</taxon>
        <taxon>Myidae</taxon>
        <taxon>Mya</taxon>
    </lineage>
</organism>
<dbReference type="InterPro" id="IPR040192">
    <property type="entry name" value="CUEDC1"/>
</dbReference>
<dbReference type="PANTHER" id="PTHR13467">
    <property type="entry name" value="CUE DOMAIN CONTAINING PROTEIN 1"/>
    <property type="match status" value="1"/>
</dbReference>
<feature type="compositionally biased region" description="Polar residues" evidence="1">
    <location>
        <begin position="363"/>
        <end position="384"/>
    </location>
</feature>
<dbReference type="Pfam" id="PF02845">
    <property type="entry name" value="CUE"/>
    <property type="match status" value="1"/>
</dbReference>
<feature type="region of interest" description="Disordered" evidence="1">
    <location>
        <begin position="142"/>
        <end position="180"/>
    </location>
</feature>
<dbReference type="Gene3D" id="1.10.8.10">
    <property type="entry name" value="DNA helicase RuvA subunit, C-terminal domain"/>
    <property type="match status" value="1"/>
</dbReference>
<feature type="compositionally biased region" description="Basic and acidic residues" evidence="1">
    <location>
        <begin position="331"/>
        <end position="349"/>
    </location>
</feature>
<sequence length="493" mass="53973">MPKARYNIYQAMDDFRTMFPTLDDEVIEAVLRANDGAVDATIDQLLTMTIDEDTGLATVPDDSGHARALFKEHEDHMDTSLLAAAAAPLTQSADSPPSYSEAIRSPGTRDGPQSIWTTPISSSQPPINRNQLRLDVDSRSEHFGATSGLSPSGLAARHNTSPGFGFSPSQESSGAFGVHISSTGDIQNLNTSRKREFRNWNPPMLGNLPEDFLRLIPPDTSRAGSSCAKSEQMDNMASLTSTPVNVKSMSDARPKIHKSRSKSEKVSRSFSLSTKDGKDKDAAKSRSSEKKSKSSDKFTRSFSLVEETPKSSGARHKDKGLSPGKHSVIIETHDFSKGMLEERIKENERRRKKTSANIDPELAQSNTPTGDRTISAVPNFTPLTSDRPPDNALQGYGDNGDQTLDAFPFSQPSAKDKDADAELRQQIRGMGKKDEDEEEEEDVQPDTRYGSSPPVIDPLPSLASVPSHRTVQRPAYNPNGVTTYFDNRNMDMV</sequence>
<feature type="region of interest" description="Disordered" evidence="1">
    <location>
        <begin position="217"/>
        <end position="482"/>
    </location>
</feature>
<dbReference type="EMBL" id="CP111015">
    <property type="protein sequence ID" value="WAR02434.1"/>
    <property type="molecule type" value="Genomic_DNA"/>
</dbReference>
<dbReference type="PANTHER" id="PTHR13467:SF3">
    <property type="entry name" value="CUE DOMAIN-CONTAINING PROTEIN 1"/>
    <property type="match status" value="1"/>
</dbReference>
<gene>
    <name evidence="3" type="ORF">MAR_008992</name>
</gene>
<feature type="compositionally biased region" description="Acidic residues" evidence="1">
    <location>
        <begin position="435"/>
        <end position="444"/>
    </location>
</feature>
<name>A0ABY7E1Y9_MYAAR</name>
<dbReference type="Proteomes" id="UP001164746">
    <property type="component" value="Chromosome 4"/>
</dbReference>
<evidence type="ECO:0000259" key="2">
    <source>
        <dbReference type="PROSITE" id="PS51140"/>
    </source>
</evidence>
<feature type="compositionally biased region" description="Polar residues" evidence="1">
    <location>
        <begin position="158"/>
        <end position="173"/>
    </location>
</feature>
<feature type="compositionally biased region" description="Polar residues" evidence="1">
    <location>
        <begin position="222"/>
        <end position="248"/>
    </location>
</feature>
<feature type="region of interest" description="Disordered" evidence="1">
    <location>
        <begin position="89"/>
        <end position="129"/>
    </location>
</feature>